<evidence type="ECO:0000313" key="1">
    <source>
        <dbReference type="EMBL" id="KAJ1360034.1"/>
    </source>
</evidence>
<comment type="caution">
    <text evidence="1">The sequence shown here is derived from an EMBL/GenBank/DDBJ whole genome shotgun (WGS) entry which is preliminary data.</text>
</comment>
<evidence type="ECO:0000313" key="2">
    <source>
        <dbReference type="Proteomes" id="UP001196413"/>
    </source>
</evidence>
<accession>A0AAD5N4S8</accession>
<dbReference type="AlphaFoldDB" id="A0AAD5N4S8"/>
<dbReference type="Proteomes" id="UP001196413">
    <property type="component" value="Unassembled WGS sequence"/>
</dbReference>
<reference evidence="1" key="1">
    <citation type="submission" date="2021-06" db="EMBL/GenBank/DDBJ databases">
        <title>Parelaphostrongylus tenuis whole genome reference sequence.</title>
        <authorList>
            <person name="Garwood T.J."/>
            <person name="Larsen P.A."/>
            <person name="Fountain-Jones N.M."/>
            <person name="Garbe J.R."/>
            <person name="Macchietto M.G."/>
            <person name="Kania S.A."/>
            <person name="Gerhold R.W."/>
            <person name="Richards J.E."/>
            <person name="Wolf T.M."/>
        </authorList>
    </citation>
    <scope>NUCLEOTIDE SEQUENCE</scope>
    <source>
        <strain evidence="1">MNPRO001-30</strain>
        <tissue evidence="1">Meninges</tissue>
    </source>
</reference>
<sequence>MVNEIVQPEMLIIGPYHDTIDTTEANSLESITKMFCQQGAEAGLPIIDDCSSRREHTLTYRRCKHPQTFRSFFTNSISSSNNESVKSIISLLASLSRNSRTWW</sequence>
<name>A0AAD5N4S8_PARTN</name>
<protein>
    <submittedName>
        <fullName evidence="1">Uncharacterized protein</fullName>
    </submittedName>
</protein>
<organism evidence="1 2">
    <name type="scientific">Parelaphostrongylus tenuis</name>
    <name type="common">Meningeal worm</name>
    <dbReference type="NCBI Taxonomy" id="148309"/>
    <lineage>
        <taxon>Eukaryota</taxon>
        <taxon>Metazoa</taxon>
        <taxon>Ecdysozoa</taxon>
        <taxon>Nematoda</taxon>
        <taxon>Chromadorea</taxon>
        <taxon>Rhabditida</taxon>
        <taxon>Rhabditina</taxon>
        <taxon>Rhabditomorpha</taxon>
        <taxon>Strongyloidea</taxon>
        <taxon>Metastrongylidae</taxon>
        <taxon>Parelaphostrongylus</taxon>
    </lineage>
</organism>
<keyword evidence="2" id="KW-1185">Reference proteome</keyword>
<dbReference type="EMBL" id="JAHQIW010003767">
    <property type="protein sequence ID" value="KAJ1360034.1"/>
    <property type="molecule type" value="Genomic_DNA"/>
</dbReference>
<gene>
    <name evidence="1" type="ORF">KIN20_018913</name>
</gene>
<proteinExistence type="predicted"/>